<keyword evidence="9" id="KW-0133">Cell shape</keyword>
<dbReference type="FunCoup" id="B4D344">
    <property type="interactions" value="296"/>
</dbReference>
<dbReference type="Gene3D" id="1.10.3810.10">
    <property type="entry name" value="Biosynthetic peptidoglycan transglycosylase-like"/>
    <property type="match status" value="1"/>
</dbReference>
<dbReference type="GO" id="GO:0008658">
    <property type="term" value="F:penicillin binding"/>
    <property type="evidence" value="ECO:0007669"/>
    <property type="project" value="InterPro"/>
</dbReference>
<evidence type="ECO:0000256" key="14">
    <source>
        <dbReference type="ARBA" id="ARBA00049902"/>
    </source>
</evidence>
<dbReference type="InterPro" id="IPR012338">
    <property type="entry name" value="Beta-lactam/transpept-like"/>
</dbReference>
<dbReference type="InterPro" id="IPR001460">
    <property type="entry name" value="PCN-bd_Tpept"/>
</dbReference>
<dbReference type="EMBL" id="ABVL01000009">
    <property type="protein sequence ID" value="EDY19155.1"/>
    <property type="molecule type" value="Genomic_DNA"/>
</dbReference>
<feature type="transmembrane region" description="Helical" evidence="16">
    <location>
        <begin position="16"/>
        <end position="37"/>
    </location>
</feature>
<dbReference type="InterPro" id="IPR023346">
    <property type="entry name" value="Lysozyme-like_dom_sf"/>
</dbReference>
<reference evidence="19 20" key="1">
    <citation type="journal article" date="2011" name="J. Bacteriol.">
        <title>Genome sequence of Chthoniobacter flavus Ellin428, an aerobic heterotrophic soil bacterium.</title>
        <authorList>
            <person name="Kant R."/>
            <person name="van Passel M.W."/>
            <person name="Palva A."/>
            <person name="Lucas S."/>
            <person name="Lapidus A."/>
            <person name="Glavina Del Rio T."/>
            <person name="Dalin E."/>
            <person name="Tice H."/>
            <person name="Bruce D."/>
            <person name="Goodwin L."/>
            <person name="Pitluck S."/>
            <person name="Larimer F.W."/>
            <person name="Land M.L."/>
            <person name="Hauser L."/>
            <person name="Sangwan P."/>
            <person name="de Vos W.M."/>
            <person name="Janssen P.H."/>
            <person name="Smidt H."/>
        </authorList>
    </citation>
    <scope>NUCLEOTIDE SEQUENCE [LARGE SCALE GENOMIC DNA]</scope>
    <source>
        <strain evidence="19 20">Ellin428</strain>
    </source>
</reference>
<evidence type="ECO:0000313" key="19">
    <source>
        <dbReference type="EMBL" id="EDY19155.1"/>
    </source>
</evidence>
<keyword evidence="5" id="KW-0645">Protease</keyword>
<comment type="similarity">
    <text evidence="3">In the N-terminal section; belongs to the glycosyltransferase 51 family.</text>
</comment>
<keyword evidence="6" id="KW-0328">Glycosyltransferase</keyword>
<dbReference type="GO" id="GO:0009002">
    <property type="term" value="F:serine-type D-Ala-D-Ala carboxypeptidase activity"/>
    <property type="evidence" value="ECO:0007669"/>
    <property type="project" value="UniProtKB-EC"/>
</dbReference>
<dbReference type="Proteomes" id="UP000005824">
    <property type="component" value="Unassembled WGS sequence"/>
</dbReference>
<keyword evidence="4" id="KW-0121">Carboxypeptidase</keyword>
<gene>
    <name evidence="19" type="ORF">CfE428DRAFT_3332</name>
</gene>
<evidence type="ECO:0000256" key="4">
    <source>
        <dbReference type="ARBA" id="ARBA00022645"/>
    </source>
</evidence>
<protein>
    <submittedName>
        <fullName evidence="19">Glycosyl transferase family 51</fullName>
    </submittedName>
</protein>
<comment type="catalytic activity">
    <reaction evidence="14">
        <text>[GlcNAc-(1-&gt;4)-Mur2Ac(oyl-L-Ala-gamma-D-Glu-L-Lys-D-Ala-D-Ala)](n)-di-trans,octa-cis-undecaprenyl diphosphate + beta-D-GlcNAc-(1-&gt;4)-Mur2Ac(oyl-L-Ala-gamma-D-Glu-L-Lys-D-Ala-D-Ala)-di-trans,octa-cis-undecaprenyl diphosphate = [GlcNAc-(1-&gt;4)-Mur2Ac(oyl-L-Ala-gamma-D-Glu-L-Lys-D-Ala-D-Ala)](n+1)-di-trans,octa-cis-undecaprenyl diphosphate + di-trans,octa-cis-undecaprenyl diphosphate + H(+)</text>
        <dbReference type="Rhea" id="RHEA:23708"/>
        <dbReference type="Rhea" id="RHEA-COMP:9602"/>
        <dbReference type="Rhea" id="RHEA-COMP:9603"/>
        <dbReference type="ChEBI" id="CHEBI:15378"/>
        <dbReference type="ChEBI" id="CHEBI:58405"/>
        <dbReference type="ChEBI" id="CHEBI:60033"/>
        <dbReference type="ChEBI" id="CHEBI:78435"/>
        <dbReference type="EC" id="2.4.99.28"/>
    </reaction>
</comment>
<keyword evidence="12" id="KW-0961">Cell wall biogenesis/degradation</keyword>
<dbReference type="eggNOG" id="COG0744">
    <property type="taxonomic scope" value="Bacteria"/>
</dbReference>
<accession>B4D344</accession>
<evidence type="ECO:0000256" key="1">
    <source>
        <dbReference type="ARBA" id="ARBA00004752"/>
    </source>
</evidence>
<dbReference type="SUPFAM" id="SSF56601">
    <property type="entry name" value="beta-lactamase/transpeptidase-like"/>
    <property type="match status" value="1"/>
</dbReference>
<keyword evidence="8" id="KW-0378">Hydrolase</keyword>
<dbReference type="GO" id="GO:0008360">
    <property type="term" value="P:regulation of cell shape"/>
    <property type="evidence" value="ECO:0007669"/>
    <property type="project" value="UniProtKB-KW"/>
</dbReference>
<dbReference type="InterPro" id="IPR001264">
    <property type="entry name" value="Glyco_trans_51"/>
</dbReference>
<evidence type="ECO:0000256" key="8">
    <source>
        <dbReference type="ARBA" id="ARBA00022801"/>
    </source>
</evidence>
<evidence type="ECO:0000259" key="17">
    <source>
        <dbReference type="Pfam" id="PF00905"/>
    </source>
</evidence>
<dbReference type="GO" id="GO:0030288">
    <property type="term" value="C:outer membrane-bounded periplasmic space"/>
    <property type="evidence" value="ECO:0007669"/>
    <property type="project" value="TreeGrafter"/>
</dbReference>
<evidence type="ECO:0000256" key="12">
    <source>
        <dbReference type="ARBA" id="ARBA00023316"/>
    </source>
</evidence>
<dbReference type="GO" id="GO:0006508">
    <property type="term" value="P:proteolysis"/>
    <property type="evidence" value="ECO:0007669"/>
    <property type="project" value="UniProtKB-KW"/>
</dbReference>
<feature type="compositionally biased region" description="Pro residues" evidence="15">
    <location>
        <begin position="829"/>
        <end position="838"/>
    </location>
</feature>
<dbReference type="FunFam" id="1.10.3810.10:FF:000001">
    <property type="entry name" value="Penicillin-binding protein 1A"/>
    <property type="match status" value="1"/>
</dbReference>
<dbReference type="GO" id="GO:0009252">
    <property type="term" value="P:peptidoglycan biosynthetic process"/>
    <property type="evidence" value="ECO:0007669"/>
    <property type="project" value="UniProtKB-KW"/>
</dbReference>
<keyword evidence="7 19" id="KW-0808">Transferase</keyword>
<feature type="domain" description="Glycosyl transferase family 51" evidence="18">
    <location>
        <begin position="68"/>
        <end position="246"/>
    </location>
</feature>
<dbReference type="PANTHER" id="PTHR32282">
    <property type="entry name" value="BINDING PROTEIN TRANSPEPTIDASE, PUTATIVE-RELATED"/>
    <property type="match status" value="1"/>
</dbReference>
<dbReference type="InterPro" id="IPR036950">
    <property type="entry name" value="PBP_transglycosylase"/>
</dbReference>
<evidence type="ECO:0000256" key="2">
    <source>
        <dbReference type="ARBA" id="ARBA00007090"/>
    </source>
</evidence>
<evidence type="ECO:0000256" key="9">
    <source>
        <dbReference type="ARBA" id="ARBA00022960"/>
    </source>
</evidence>
<evidence type="ECO:0000256" key="15">
    <source>
        <dbReference type="SAM" id="MobiDB-lite"/>
    </source>
</evidence>
<dbReference type="Gene3D" id="3.40.710.10">
    <property type="entry name" value="DD-peptidase/beta-lactamase superfamily"/>
    <property type="match status" value="1"/>
</dbReference>
<evidence type="ECO:0000259" key="18">
    <source>
        <dbReference type="Pfam" id="PF00912"/>
    </source>
</evidence>
<name>B4D344_9BACT</name>
<feature type="region of interest" description="Disordered" evidence="15">
    <location>
        <begin position="795"/>
        <end position="838"/>
    </location>
</feature>
<dbReference type="STRING" id="497964.CfE428DRAFT_3332"/>
<dbReference type="Pfam" id="PF00912">
    <property type="entry name" value="Transgly"/>
    <property type="match status" value="1"/>
</dbReference>
<dbReference type="PANTHER" id="PTHR32282:SF33">
    <property type="entry name" value="PEPTIDOGLYCAN GLYCOSYLTRANSFERASE"/>
    <property type="match status" value="1"/>
</dbReference>
<feature type="domain" description="Penicillin-binding protein transpeptidase" evidence="17">
    <location>
        <begin position="368"/>
        <end position="617"/>
    </location>
</feature>
<keyword evidence="10" id="KW-0573">Peptidoglycan synthesis</keyword>
<dbReference type="SUPFAM" id="SSF53955">
    <property type="entry name" value="Lysozyme-like"/>
    <property type="match status" value="1"/>
</dbReference>
<keyword evidence="11" id="KW-0511">Multifunctional enzyme</keyword>
<dbReference type="GO" id="GO:0071555">
    <property type="term" value="P:cell wall organization"/>
    <property type="evidence" value="ECO:0007669"/>
    <property type="project" value="UniProtKB-KW"/>
</dbReference>
<evidence type="ECO:0000256" key="3">
    <source>
        <dbReference type="ARBA" id="ARBA00007739"/>
    </source>
</evidence>
<evidence type="ECO:0000256" key="11">
    <source>
        <dbReference type="ARBA" id="ARBA00023268"/>
    </source>
</evidence>
<keyword evidence="20" id="KW-1185">Reference proteome</keyword>
<keyword evidence="16" id="KW-0472">Membrane</keyword>
<keyword evidence="16" id="KW-1133">Transmembrane helix</keyword>
<comment type="caution">
    <text evidence="19">The sequence shown here is derived from an EMBL/GenBank/DDBJ whole genome shotgun (WGS) entry which is preliminary data.</text>
</comment>
<sequence length="838" mass="93075" precursor="true">MWDLPRYKPPFYRRTWFLSVFTLLAALIVVGGIFVAIERDQWQKRAAAFDYKKLEDMESASIIFDRNGQVLGRIFIQNRDQVAADQLSPWLYKSVVAAEDIRYYQHNGVDYYGIVRAAVRNYQAGRTRQGASTLTQQLARNSFPIELPSEDRSYKRKLLEIFVAQEIERRFSKPKILELYLNRVFFGDGFYGAESAARGYFGKHAKDVNLSEAAMLAGLLKSPNRLSPWRNHKACMEQRNFVLGRMLELQQISREEYDATISQDLVVKNRRSIHQESYPMDLVAQQVIGQFGRDAAISDGYRIYTTIDGDLQRKAEKALKEQLDVVERHEGYDHQRFGKYDIDFRAHQRMASNEVEGNTLPPPAYLQGSIVVLDNATGGILTLVGGRDFGHSSYNRALAARRPAGTAFKPFVYAAAFERGFGPGTIVQDTVIDNRQVMIGGVTGILGEWGPERVDNKYEGSISAREALVKSKNAATVRLGMMTGLDHVIPLAKAAGIESPLRPFPATFLGSSEVTLMEMTLANTAFPDGGTRPDKAFIIQKIEDQAGNVVFEAKPSKVRVMKDTTAYEIHTCLSDVLERGTADKAYTELGLKKFPLGGKTGTAYNFTDAWFLGYSSAVTCGVWAGFDKPSTIYRGAFSNEIALPIWAEVMKSTFANYRPKEIPQPKGIIKVELCSVSGQLATDKCFETVENKETGEKVQKRTTFFEISTEDQAPKVGCEVHNGGANRSFVKVIPGEEWPRAALAVDVSAVPIVAMKQPTVIGVDPYNSIQSVNNAKAMSSLEGQTAPVNSSAIVTPAPDNGTGPEQMEVRRAEPVQPMREQTVLDTTIKPPPLPPLDF</sequence>
<organism evidence="19 20">
    <name type="scientific">Chthoniobacter flavus Ellin428</name>
    <dbReference type="NCBI Taxonomy" id="497964"/>
    <lineage>
        <taxon>Bacteria</taxon>
        <taxon>Pseudomonadati</taxon>
        <taxon>Verrucomicrobiota</taxon>
        <taxon>Spartobacteria</taxon>
        <taxon>Chthoniobacterales</taxon>
        <taxon>Chthoniobacteraceae</taxon>
        <taxon>Chthoniobacter</taxon>
    </lineage>
</organism>
<dbReference type="GO" id="GO:0008955">
    <property type="term" value="F:peptidoglycan glycosyltransferase activity"/>
    <property type="evidence" value="ECO:0007669"/>
    <property type="project" value="UniProtKB-EC"/>
</dbReference>
<evidence type="ECO:0000256" key="16">
    <source>
        <dbReference type="SAM" id="Phobius"/>
    </source>
</evidence>
<evidence type="ECO:0000256" key="5">
    <source>
        <dbReference type="ARBA" id="ARBA00022670"/>
    </source>
</evidence>
<evidence type="ECO:0000256" key="10">
    <source>
        <dbReference type="ARBA" id="ARBA00022984"/>
    </source>
</evidence>
<evidence type="ECO:0000256" key="13">
    <source>
        <dbReference type="ARBA" id="ARBA00034000"/>
    </source>
</evidence>
<evidence type="ECO:0000256" key="7">
    <source>
        <dbReference type="ARBA" id="ARBA00022679"/>
    </source>
</evidence>
<evidence type="ECO:0000313" key="20">
    <source>
        <dbReference type="Proteomes" id="UP000005824"/>
    </source>
</evidence>
<comment type="pathway">
    <text evidence="1">Cell wall biogenesis; peptidoglycan biosynthesis.</text>
</comment>
<evidence type="ECO:0000256" key="6">
    <source>
        <dbReference type="ARBA" id="ARBA00022676"/>
    </source>
</evidence>
<comment type="catalytic activity">
    <reaction evidence="13">
        <text>Preferential cleavage: (Ac)2-L-Lys-D-Ala-|-D-Ala. Also transpeptidation of peptidyl-alanyl moieties that are N-acyl substituents of D-alanine.</text>
        <dbReference type="EC" id="3.4.16.4"/>
    </reaction>
</comment>
<dbReference type="AlphaFoldDB" id="B4D344"/>
<proteinExistence type="inferred from homology"/>
<dbReference type="InterPro" id="IPR050396">
    <property type="entry name" value="Glycosyltr_51/Transpeptidase"/>
</dbReference>
<comment type="similarity">
    <text evidence="2">In the C-terminal section; belongs to the transpeptidase family.</text>
</comment>
<keyword evidence="16" id="KW-0812">Transmembrane</keyword>
<dbReference type="InParanoid" id="B4D344"/>
<dbReference type="Pfam" id="PF00905">
    <property type="entry name" value="Transpeptidase"/>
    <property type="match status" value="1"/>
</dbReference>